<keyword evidence="13 19" id="KW-0472">Membrane</keyword>
<evidence type="ECO:0000256" key="13">
    <source>
        <dbReference type="ARBA" id="ARBA00023136"/>
    </source>
</evidence>
<keyword evidence="12 19" id="KW-1133">Transmembrane helix</keyword>
<dbReference type="GO" id="GO:0009236">
    <property type="term" value="P:cobalamin biosynthetic process"/>
    <property type="evidence" value="ECO:0007669"/>
    <property type="project" value="UniProtKB-UniRule"/>
</dbReference>
<evidence type="ECO:0000256" key="18">
    <source>
        <dbReference type="ARBA" id="ARBA00049504"/>
    </source>
</evidence>
<feature type="transmembrane region" description="Helical" evidence="19">
    <location>
        <begin position="110"/>
        <end position="129"/>
    </location>
</feature>
<dbReference type="GO" id="GO:0051073">
    <property type="term" value="F:adenosylcobinamide-GDP ribazoletransferase activity"/>
    <property type="evidence" value="ECO:0007669"/>
    <property type="project" value="UniProtKB-UniRule"/>
</dbReference>
<dbReference type="GO" id="GO:0008818">
    <property type="term" value="F:cobalamin 5'-phosphate synthase activity"/>
    <property type="evidence" value="ECO:0007669"/>
    <property type="project" value="UniProtKB-UniRule"/>
</dbReference>
<evidence type="ECO:0000313" key="20">
    <source>
        <dbReference type="EMBL" id="KJF42708.1"/>
    </source>
</evidence>
<evidence type="ECO:0000256" key="11">
    <source>
        <dbReference type="ARBA" id="ARBA00022842"/>
    </source>
</evidence>
<comment type="catalytic activity">
    <reaction evidence="17 19">
        <text>alpha-ribazole + adenosylcob(III)inamide-GDP = adenosylcob(III)alamin + GMP + H(+)</text>
        <dbReference type="Rhea" id="RHEA:16049"/>
        <dbReference type="ChEBI" id="CHEBI:10329"/>
        <dbReference type="ChEBI" id="CHEBI:15378"/>
        <dbReference type="ChEBI" id="CHEBI:18408"/>
        <dbReference type="ChEBI" id="CHEBI:58115"/>
        <dbReference type="ChEBI" id="CHEBI:60487"/>
        <dbReference type="EC" id="2.7.8.26"/>
    </reaction>
</comment>
<evidence type="ECO:0000256" key="2">
    <source>
        <dbReference type="ARBA" id="ARBA00004651"/>
    </source>
</evidence>
<evidence type="ECO:0000256" key="5">
    <source>
        <dbReference type="ARBA" id="ARBA00013200"/>
    </source>
</evidence>
<dbReference type="NCBIfam" id="TIGR00317">
    <property type="entry name" value="cobS"/>
    <property type="match status" value="1"/>
</dbReference>
<comment type="similarity">
    <text evidence="4 19">Belongs to the CobS family.</text>
</comment>
<dbReference type="EC" id="2.7.8.26" evidence="5 19"/>
<evidence type="ECO:0000256" key="6">
    <source>
        <dbReference type="ARBA" id="ARBA00015850"/>
    </source>
</evidence>
<proteinExistence type="inferred from homology"/>
<dbReference type="STRING" id="1544798.LH29_19455"/>
<comment type="pathway">
    <text evidence="3 19">Cofactor biosynthesis; adenosylcobalamin biosynthesis; adenosylcobalamin from cob(II)yrinate a,c-diamide: step 7/7.</text>
</comment>
<evidence type="ECO:0000256" key="4">
    <source>
        <dbReference type="ARBA" id="ARBA00010561"/>
    </source>
</evidence>
<keyword evidence="7 19" id="KW-1003">Cell membrane</keyword>
<dbReference type="Pfam" id="PF02654">
    <property type="entry name" value="CobS"/>
    <property type="match status" value="1"/>
</dbReference>
<evidence type="ECO:0000256" key="16">
    <source>
        <dbReference type="ARBA" id="ARBA00032853"/>
    </source>
</evidence>
<keyword evidence="9 19" id="KW-0808">Transferase</keyword>
<evidence type="ECO:0000256" key="14">
    <source>
        <dbReference type="ARBA" id="ARBA00025228"/>
    </source>
</evidence>
<evidence type="ECO:0000256" key="1">
    <source>
        <dbReference type="ARBA" id="ARBA00001946"/>
    </source>
</evidence>
<dbReference type="EMBL" id="JRHC01000005">
    <property type="protein sequence ID" value="KJF42708.1"/>
    <property type="molecule type" value="Genomic_DNA"/>
</dbReference>
<evidence type="ECO:0000256" key="17">
    <source>
        <dbReference type="ARBA" id="ARBA00048623"/>
    </source>
</evidence>
<evidence type="ECO:0000256" key="10">
    <source>
        <dbReference type="ARBA" id="ARBA00022692"/>
    </source>
</evidence>
<dbReference type="OrthoDB" id="9794626at2"/>
<evidence type="ECO:0000256" key="3">
    <source>
        <dbReference type="ARBA" id="ARBA00004663"/>
    </source>
</evidence>
<dbReference type="HAMAP" id="MF_00719">
    <property type="entry name" value="CobS"/>
    <property type="match status" value="1"/>
</dbReference>
<dbReference type="AlphaFoldDB" id="A0A0D8JAB0"/>
<dbReference type="UniPathway" id="UPA00148">
    <property type="reaction ID" value="UER00238"/>
</dbReference>
<feature type="transmembrane region" description="Helical" evidence="19">
    <location>
        <begin position="202"/>
        <end position="219"/>
    </location>
</feature>
<sequence length="253" mass="27783">MRNEIKIFLTALMFYTRIPVGRIEGWSEKMLNKSTRYFPVIGWIVGGVGAVVYFAIGAVLPVTLAVALSMVATILLTGAFHEDGFADFCDGFGGGYTPERILEIMKDSRIGTYGTVGLLSVLAIKFLALSHVDAIRIPFILIAGHALSRVFPVLLIYSSVYARLDASSKTKPVGKADSLFSLLFALVTGGFSLLFLAWQETVLVVAVLLIVTFFFRNYITRKLDGYTGDVLGALQQLCEVFFYLCILAYQNMG</sequence>
<keyword evidence="8 19" id="KW-0169">Cobalamin biosynthesis</keyword>
<dbReference type="PANTHER" id="PTHR34148">
    <property type="entry name" value="ADENOSYLCOBINAMIDE-GDP RIBAZOLETRANSFERASE"/>
    <property type="match status" value="1"/>
</dbReference>
<dbReference type="PANTHER" id="PTHR34148:SF1">
    <property type="entry name" value="ADENOSYLCOBINAMIDE-GDP RIBAZOLETRANSFERASE"/>
    <property type="match status" value="1"/>
</dbReference>
<dbReference type="NCBIfam" id="NF001277">
    <property type="entry name" value="PRK00235.1-3"/>
    <property type="match status" value="1"/>
</dbReference>
<comment type="function">
    <text evidence="14 19">Joins adenosylcobinamide-GDP and alpha-ribazole to generate adenosylcobalamin (Ado-cobalamin). Also synthesizes adenosylcobalamin 5'-phosphate from adenosylcobinamide-GDP and alpha-ribazole 5'-phosphate.</text>
</comment>
<comment type="catalytic activity">
    <reaction evidence="18 19">
        <text>alpha-ribazole 5'-phosphate + adenosylcob(III)inamide-GDP = adenosylcob(III)alamin 5'-phosphate + GMP + H(+)</text>
        <dbReference type="Rhea" id="RHEA:23560"/>
        <dbReference type="ChEBI" id="CHEBI:15378"/>
        <dbReference type="ChEBI" id="CHEBI:57918"/>
        <dbReference type="ChEBI" id="CHEBI:58115"/>
        <dbReference type="ChEBI" id="CHEBI:60487"/>
        <dbReference type="ChEBI" id="CHEBI:60493"/>
        <dbReference type="EC" id="2.7.8.26"/>
    </reaction>
</comment>
<feature type="transmembrane region" description="Helical" evidence="19">
    <location>
        <begin position="135"/>
        <end position="157"/>
    </location>
</feature>
<evidence type="ECO:0000313" key="21">
    <source>
        <dbReference type="Proteomes" id="UP000032544"/>
    </source>
</evidence>
<evidence type="ECO:0000256" key="7">
    <source>
        <dbReference type="ARBA" id="ARBA00022475"/>
    </source>
</evidence>
<organism evidence="20 21">
    <name type="scientific">Draconibacterium sediminis</name>
    <dbReference type="NCBI Taxonomy" id="1544798"/>
    <lineage>
        <taxon>Bacteria</taxon>
        <taxon>Pseudomonadati</taxon>
        <taxon>Bacteroidota</taxon>
        <taxon>Bacteroidia</taxon>
        <taxon>Marinilabiliales</taxon>
        <taxon>Prolixibacteraceae</taxon>
        <taxon>Draconibacterium</taxon>
    </lineage>
</organism>
<dbReference type="PATRIC" id="fig|1544798.3.peg.4066"/>
<dbReference type="InterPro" id="IPR003805">
    <property type="entry name" value="CobS"/>
</dbReference>
<evidence type="ECO:0000256" key="15">
    <source>
        <dbReference type="ARBA" id="ARBA00032605"/>
    </source>
</evidence>
<evidence type="ECO:0000256" key="19">
    <source>
        <dbReference type="HAMAP-Rule" id="MF_00719"/>
    </source>
</evidence>
<feature type="transmembrane region" description="Helical" evidence="19">
    <location>
        <begin position="37"/>
        <end position="56"/>
    </location>
</feature>
<dbReference type="Proteomes" id="UP000032544">
    <property type="component" value="Unassembled WGS sequence"/>
</dbReference>
<comment type="cofactor">
    <cofactor evidence="1 19">
        <name>Mg(2+)</name>
        <dbReference type="ChEBI" id="CHEBI:18420"/>
    </cofactor>
</comment>
<reference evidence="20 21" key="1">
    <citation type="submission" date="2014-09" db="EMBL/GenBank/DDBJ databases">
        <title>Draft Genome Sequence of Draconibacterium sp. JN14CK-3.</title>
        <authorList>
            <person name="Dong C."/>
            <person name="Lai Q."/>
            <person name="Shao Z."/>
        </authorList>
    </citation>
    <scope>NUCLEOTIDE SEQUENCE [LARGE SCALE GENOMIC DNA]</scope>
    <source>
        <strain evidence="20 21">JN14CK-3</strain>
    </source>
</reference>
<comment type="caution">
    <text evidence="20">The sequence shown here is derived from an EMBL/GenBank/DDBJ whole genome shotgun (WGS) entry which is preliminary data.</text>
</comment>
<feature type="transmembrane region" description="Helical" evidence="19">
    <location>
        <begin position="62"/>
        <end position="80"/>
    </location>
</feature>
<evidence type="ECO:0000256" key="9">
    <source>
        <dbReference type="ARBA" id="ARBA00022679"/>
    </source>
</evidence>
<gene>
    <name evidence="19" type="primary">cobS</name>
    <name evidence="20" type="ORF">LH29_19455</name>
</gene>
<protein>
    <recommendedName>
        <fullName evidence="6 19">Adenosylcobinamide-GDP ribazoletransferase</fullName>
        <ecNumber evidence="5 19">2.7.8.26</ecNumber>
    </recommendedName>
    <alternativeName>
        <fullName evidence="16 19">Cobalamin synthase</fullName>
    </alternativeName>
    <alternativeName>
        <fullName evidence="15 19">Cobalamin-5'-phosphate synthase</fullName>
    </alternativeName>
</protein>
<dbReference type="GO" id="GO:0005886">
    <property type="term" value="C:plasma membrane"/>
    <property type="evidence" value="ECO:0007669"/>
    <property type="project" value="UniProtKB-SubCell"/>
</dbReference>
<feature type="transmembrane region" description="Helical" evidence="19">
    <location>
        <begin position="178"/>
        <end position="196"/>
    </location>
</feature>
<keyword evidence="21" id="KW-1185">Reference proteome</keyword>
<evidence type="ECO:0000256" key="12">
    <source>
        <dbReference type="ARBA" id="ARBA00022989"/>
    </source>
</evidence>
<name>A0A0D8JAB0_9BACT</name>
<dbReference type="RefSeq" id="WP_045032615.1">
    <property type="nucleotide sequence ID" value="NZ_JRHC01000005.1"/>
</dbReference>
<accession>A0A0D8JAB0</accession>
<keyword evidence="10 19" id="KW-0812">Transmembrane</keyword>
<keyword evidence="11 19" id="KW-0460">Magnesium</keyword>
<evidence type="ECO:0000256" key="8">
    <source>
        <dbReference type="ARBA" id="ARBA00022573"/>
    </source>
</evidence>
<comment type="subcellular location">
    <subcellularLocation>
        <location evidence="2 19">Cell membrane</location>
        <topology evidence="2 19">Multi-pass membrane protein</topology>
    </subcellularLocation>
</comment>